<dbReference type="GO" id="GO:0046872">
    <property type="term" value="F:metal ion binding"/>
    <property type="evidence" value="ECO:0007669"/>
    <property type="project" value="UniProtKB-KW"/>
</dbReference>
<reference evidence="10 11" key="1">
    <citation type="submission" date="2018-06" db="EMBL/GenBank/DDBJ databases">
        <title>Genomic Encyclopedia of Type Strains, Phase III (KMG-III): the genomes of soil and plant-associated and newly described type strains.</title>
        <authorList>
            <person name="Whitman W."/>
        </authorList>
    </citation>
    <scope>NUCLEOTIDE SEQUENCE [LARGE SCALE GENOMIC DNA]</scope>
    <source>
        <strain evidence="10 11">CECT 5889</strain>
    </source>
</reference>
<protein>
    <submittedName>
        <fullName evidence="10">Type IV pilus assembly protein PilY1</fullName>
    </submittedName>
</protein>
<dbReference type="InterPro" id="IPR011047">
    <property type="entry name" value="Quinoprotein_ADH-like_sf"/>
</dbReference>
<dbReference type="InterPro" id="IPR008707">
    <property type="entry name" value="B-propeller_PilY1"/>
</dbReference>
<comment type="subcellular location">
    <subcellularLocation>
        <location evidence="1">Fimbrium</location>
    </subcellularLocation>
</comment>
<feature type="region of interest" description="Disordered" evidence="7">
    <location>
        <begin position="1269"/>
        <end position="1289"/>
    </location>
</feature>
<accession>A0A2V4UPD6</accession>
<evidence type="ECO:0000313" key="10">
    <source>
        <dbReference type="EMBL" id="PYE40879.1"/>
    </source>
</evidence>
<evidence type="ECO:0000256" key="1">
    <source>
        <dbReference type="ARBA" id="ARBA00004561"/>
    </source>
</evidence>
<proteinExistence type="inferred from homology"/>
<keyword evidence="3" id="KW-1029">Fimbrium biogenesis</keyword>
<keyword evidence="8" id="KW-0732">Signal</keyword>
<name>A0A2V4UPD6_9GAMM</name>
<sequence>MTHLNSKTSNRQPWRVKALAIAVLLGFSGTVAQADTISRKPVGDLEIYKAATPGTATIFMMLDTSGSMSYITSDYGSCDTSYESQPSERIRAVVYNRLVDTSAADGLLRDENGNTIKDLTDSYDEITFTPVGCVIDGTMRFDRLTRLKIALIELLADEVYDANGALKDTGSVSDDYEIGLGNYSYQGDGKSGVVLVPTRALTAAQRMDLIEKTEDLQPTGGTPTAHALAEAGAYMMGTTTLSDVKVLAEREIRSNRNEWRRCNTNGNSNTLTFDPELNIYVYDCNSWGNWSTSSGSTTSGILSGYNAASNIDHADNGRTYFAGDNSDSGFIDSVASSKDVYNNKYLSPLNPNECSGNGIYLLTDGEPNNSSNTRAKTVMNTSLLGSSSSLSVTSCSALTGGSSSGAWGCMAEYAASLRNTANNPLNLEIKTATVGFGTAFAGLTGKRTITVKGNSKEVTDCDSGSANNDTRNLCKLGEKKDDDETKTFGNGGFYYTEESADIAASIVDFAADLVNTINTAPSGTITIPNDPYRTANQLPFAYLPMLDPDIASGASIWRGNLKKYNLDQGTLFGNSDRPLYKDVAGELDEDTQDVWQTSNFRVNGSNANNDITAGGVYAQLQAPNAGLGSVRTLYVEDDTSTTDTTPVLRRLSVNGSGRPQGFDQLKDTTTYSQLNKRRLLAFLGFNNVLTNDGQPTDTTDVESLILSIPTTETKVLGGVVHSKPTAISYGATLDTNGRIIDPRDDYALFGSMDGALHLVDADNGEEAVAIIPKYMMEVQPKALVDGSTIDKIGQPYFGVDAPWLVTTDYTYDLDITNPRVTVDTSAGKGMFAYGGLRMGGEAFYGMDITDVSAPEILFTITADGRNDLNSTKRRFTRLGQIWSKPTEAKIRWRQNQDPIDVLVFGGGYDMNYEEDTYVPTSSAPAKGNAIYMINAETGRLLWSTTNENGVGRNTKTDDMIHSITGEITVLDRDNDGLMDHLYAADLGGQVFRADFENARPAANGFTQVNNFSNKGVTRILDVAPSSNANKKYAYRFYERPVVSFYRNEGIVGENITNNGQLFALVNVISGNRSAPLSTLRNDNDFANRVYGIIDTDITNTDVLSDGFSPTVEDITESDLTALATALGTAPTTAVKTTAKANMIRGTSQGWYYPLTRFDGYNNVRYNKGVGDSAVINNLLYTTVYNPDKQYNTSVASCAAQITGGSERQLYCLPYGICMDDTSISGTGGYIPAGQGIQELTLGAYNDANTDVKVLIGTTTLTERIDAANRENYGNDGSKDTSNIKDLYPGETVRPTVTGGDGSAAEFLFNERYTLQPQTWYKRTQ</sequence>
<dbReference type="RefSeq" id="WP_110921856.1">
    <property type="nucleotide sequence ID" value="NZ_QJSU01000001.1"/>
</dbReference>
<feature type="domain" description="PilY1 beta-propeller" evidence="9">
    <location>
        <begin position="748"/>
        <end position="996"/>
    </location>
</feature>
<dbReference type="SUPFAM" id="SSF50998">
    <property type="entry name" value="Quinoprotein alcohol dehydrogenase-like"/>
    <property type="match status" value="1"/>
</dbReference>
<comment type="caution">
    <text evidence="10">The sequence shown here is derived from an EMBL/GenBank/DDBJ whole genome shotgun (WGS) entry which is preliminary data.</text>
</comment>
<comment type="similarity">
    <text evidence="2">Belongs to the PilY1 family.</text>
</comment>
<dbReference type="GO" id="GO:0009289">
    <property type="term" value="C:pilus"/>
    <property type="evidence" value="ECO:0007669"/>
    <property type="project" value="UniProtKB-SubCell"/>
</dbReference>
<gene>
    <name evidence="10" type="ORF">DFP82_101192</name>
</gene>
<evidence type="ECO:0000256" key="5">
    <source>
        <dbReference type="ARBA" id="ARBA00022837"/>
    </source>
</evidence>
<evidence type="ECO:0000256" key="6">
    <source>
        <dbReference type="ARBA" id="ARBA00023263"/>
    </source>
</evidence>
<feature type="signal peptide" evidence="8">
    <location>
        <begin position="1"/>
        <end position="34"/>
    </location>
</feature>
<organism evidence="10 11">
    <name type="scientific">Psychrobacter fozii</name>
    <dbReference type="NCBI Taxonomy" id="198480"/>
    <lineage>
        <taxon>Bacteria</taxon>
        <taxon>Pseudomonadati</taxon>
        <taxon>Pseudomonadota</taxon>
        <taxon>Gammaproteobacteria</taxon>
        <taxon>Moraxellales</taxon>
        <taxon>Moraxellaceae</taxon>
        <taxon>Psychrobacter</taxon>
    </lineage>
</organism>
<keyword evidence="4" id="KW-0479">Metal-binding</keyword>
<dbReference type="Proteomes" id="UP000247746">
    <property type="component" value="Unassembled WGS sequence"/>
</dbReference>
<dbReference type="EMBL" id="QJSU01000001">
    <property type="protein sequence ID" value="PYE40879.1"/>
    <property type="molecule type" value="Genomic_DNA"/>
</dbReference>
<feature type="chain" id="PRO_5016112502" evidence="8">
    <location>
        <begin position="35"/>
        <end position="1324"/>
    </location>
</feature>
<evidence type="ECO:0000256" key="4">
    <source>
        <dbReference type="ARBA" id="ARBA00022723"/>
    </source>
</evidence>
<dbReference type="OrthoDB" id="7156875at2"/>
<evidence type="ECO:0000256" key="7">
    <source>
        <dbReference type="SAM" id="MobiDB-lite"/>
    </source>
</evidence>
<keyword evidence="5" id="KW-0106">Calcium</keyword>
<keyword evidence="11" id="KW-1185">Reference proteome</keyword>
<evidence type="ECO:0000259" key="9">
    <source>
        <dbReference type="Pfam" id="PF05567"/>
    </source>
</evidence>
<evidence type="ECO:0000256" key="3">
    <source>
        <dbReference type="ARBA" id="ARBA00022558"/>
    </source>
</evidence>
<evidence type="ECO:0000256" key="8">
    <source>
        <dbReference type="SAM" id="SignalP"/>
    </source>
</evidence>
<dbReference type="Pfam" id="PF05567">
    <property type="entry name" value="T4P_PilY1"/>
    <property type="match status" value="1"/>
</dbReference>
<evidence type="ECO:0000256" key="2">
    <source>
        <dbReference type="ARBA" id="ARBA00008387"/>
    </source>
</evidence>
<keyword evidence="6" id="KW-0281">Fimbrium</keyword>
<evidence type="ECO:0000313" key="11">
    <source>
        <dbReference type="Proteomes" id="UP000247746"/>
    </source>
</evidence>